<sequence length="313" mass="34335">MMSPSPIMHAPSSPDSPIFSPPSSVDRNLTTRQLQFLPAVIPHLGDQDTIIFSKVANTEATMDDEPVVRFKDVHALKIGQEDGQDGQVYPRSSMVENLLADIYERRQDCLGFSSLPLGESSANEATSLQVSELRVLRVARNSARLTSLHLNDGLSQNQSSNDNQTSHFLPTSRAKTSHLTRLKPPSSPSIQNIGKLQLHRSKLPAGSNDHFSVKDTSGKARQKEAGQEGSCKGPTSVYLVKGKPEKKPSESLFIDVPHVLSKAEALKCSPCFHKSVLTTQPGVCDNLKLDTSHLQNRFIAYGKCCIFHICYFA</sequence>
<evidence type="ECO:0000256" key="1">
    <source>
        <dbReference type="SAM" id="MobiDB-lite"/>
    </source>
</evidence>
<comment type="caution">
    <text evidence="2">The sequence shown here is derived from an EMBL/GenBank/DDBJ whole genome shotgun (WGS) entry which is preliminary data.</text>
</comment>
<proteinExistence type="predicted"/>
<name>A0A448WJI9_9PLAT</name>
<feature type="compositionally biased region" description="Basic and acidic residues" evidence="1">
    <location>
        <begin position="211"/>
        <end position="226"/>
    </location>
</feature>
<dbReference type="Proteomes" id="UP000784294">
    <property type="component" value="Unassembled WGS sequence"/>
</dbReference>
<dbReference type="EMBL" id="CAAALY010017409">
    <property type="protein sequence ID" value="VEL13315.1"/>
    <property type="molecule type" value="Genomic_DNA"/>
</dbReference>
<feature type="compositionally biased region" description="Low complexity" evidence="1">
    <location>
        <begin position="155"/>
        <end position="164"/>
    </location>
</feature>
<feature type="compositionally biased region" description="Polar residues" evidence="1">
    <location>
        <begin position="165"/>
        <end position="174"/>
    </location>
</feature>
<dbReference type="AlphaFoldDB" id="A0A448WJI9"/>
<reference evidence="2" key="1">
    <citation type="submission" date="2018-11" db="EMBL/GenBank/DDBJ databases">
        <authorList>
            <consortium name="Pathogen Informatics"/>
        </authorList>
    </citation>
    <scope>NUCLEOTIDE SEQUENCE</scope>
</reference>
<organism evidence="2 3">
    <name type="scientific">Protopolystoma xenopodis</name>
    <dbReference type="NCBI Taxonomy" id="117903"/>
    <lineage>
        <taxon>Eukaryota</taxon>
        <taxon>Metazoa</taxon>
        <taxon>Spiralia</taxon>
        <taxon>Lophotrochozoa</taxon>
        <taxon>Platyhelminthes</taxon>
        <taxon>Monogenea</taxon>
        <taxon>Polyopisthocotylea</taxon>
        <taxon>Polystomatidea</taxon>
        <taxon>Polystomatidae</taxon>
        <taxon>Protopolystoma</taxon>
    </lineage>
</organism>
<keyword evidence="3" id="KW-1185">Reference proteome</keyword>
<feature type="region of interest" description="Disordered" evidence="1">
    <location>
        <begin position="204"/>
        <end position="231"/>
    </location>
</feature>
<accession>A0A448WJI9</accession>
<protein>
    <submittedName>
        <fullName evidence="2">Uncharacterized protein</fullName>
    </submittedName>
</protein>
<feature type="compositionally biased region" description="Low complexity" evidence="1">
    <location>
        <begin position="11"/>
        <end position="24"/>
    </location>
</feature>
<gene>
    <name evidence="2" type="ORF">PXEA_LOCUS6755</name>
</gene>
<feature type="region of interest" description="Disordered" evidence="1">
    <location>
        <begin position="1"/>
        <end position="25"/>
    </location>
</feature>
<evidence type="ECO:0000313" key="2">
    <source>
        <dbReference type="EMBL" id="VEL13315.1"/>
    </source>
</evidence>
<evidence type="ECO:0000313" key="3">
    <source>
        <dbReference type="Proteomes" id="UP000784294"/>
    </source>
</evidence>
<feature type="region of interest" description="Disordered" evidence="1">
    <location>
        <begin position="150"/>
        <end position="192"/>
    </location>
</feature>